<dbReference type="EMBL" id="JARQWQ010000064">
    <property type="protein sequence ID" value="KAK2555217.1"/>
    <property type="molecule type" value="Genomic_DNA"/>
</dbReference>
<feature type="transmembrane region" description="Helical" evidence="1">
    <location>
        <begin position="84"/>
        <end position="103"/>
    </location>
</feature>
<gene>
    <name evidence="2" type="ORF">P5673_023196</name>
</gene>
<proteinExistence type="predicted"/>
<keyword evidence="3" id="KW-1185">Reference proteome</keyword>
<dbReference type="Proteomes" id="UP001249851">
    <property type="component" value="Unassembled WGS sequence"/>
</dbReference>
<sequence length="135" mass="15523">MPQNILEEVWDLAIEDVETDFPQGQSQHPSVVGNNTSIPGQNFKDIVNWLLIFLCLWSSFFTLPDNALEILLSFLRATIDSLPTIFPVVASFAALFPRSVHLLRKELGLDKDRFIKYVVCPKCHSWYVFDDCYEL</sequence>
<name>A0AAD9Q5M9_ACRCE</name>
<reference evidence="2" key="2">
    <citation type="journal article" date="2023" name="Science">
        <title>Genomic signatures of disease resistance in endangered staghorn corals.</title>
        <authorList>
            <person name="Vollmer S.V."/>
            <person name="Selwyn J.D."/>
            <person name="Despard B.A."/>
            <person name="Roesel C.L."/>
        </authorList>
    </citation>
    <scope>NUCLEOTIDE SEQUENCE</scope>
    <source>
        <strain evidence="2">K2</strain>
    </source>
</reference>
<evidence type="ECO:0000313" key="2">
    <source>
        <dbReference type="EMBL" id="KAK2555217.1"/>
    </source>
</evidence>
<reference evidence="2" key="1">
    <citation type="journal article" date="2023" name="G3 (Bethesda)">
        <title>Whole genome assembly and annotation of the endangered Caribbean coral Acropora cervicornis.</title>
        <authorList>
            <person name="Selwyn J.D."/>
            <person name="Vollmer S.V."/>
        </authorList>
    </citation>
    <scope>NUCLEOTIDE SEQUENCE</scope>
    <source>
        <strain evidence="2">K2</strain>
    </source>
</reference>
<protein>
    <submittedName>
        <fullName evidence="2">Uncharacterized protein</fullName>
    </submittedName>
</protein>
<evidence type="ECO:0000256" key="1">
    <source>
        <dbReference type="SAM" id="Phobius"/>
    </source>
</evidence>
<dbReference type="AlphaFoldDB" id="A0AAD9Q5M9"/>
<accession>A0AAD9Q5M9</accession>
<feature type="transmembrane region" description="Helical" evidence="1">
    <location>
        <begin position="46"/>
        <end position="64"/>
    </location>
</feature>
<comment type="caution">
    <text evidence="2">The sequence shown here is derived from an EMBL/GenBank/DDBJ whole genome shotgun (WGS) entry which is preliminary data.</text>
</comment>
<evidence type="ECO:0000313" key="3">
    <source>
        <dbReference type="Proteomes" id="UP001249851"/>
    </source>
</evidence>
<keyword evidence="1" id="KW-0472">Membrane</keyword>
<keyword evidence="1" id="KW-1133">Transmembrane helix</keyword>
<keyword evidence="1" id="KW-0812">Transmembrane</keyword>
<organism evidence="2 3">
    <name type="scientific">Acropora cervicornis</name>
    <name type="common">Staghorn coral</name>
    <dbReference type="NCBI Taxonomy" id="6130"/>
    <lineage>
        <taxon>Eukaryota</taxon>
        <taxon>Metazoa</taxon>
        <taxon>Cnidaria</taxon>
        <taxon>Anthozoa</taxon>
        <taxon>Hexacorallia</taxon>
        <taxon>Scleractinia</taxon>
        <taxon>Astrocoeniina</taxon>
        <taxon>Acroporidae</taxon>
        <taxon>Acropora</taxon>
    </lineage>
</organism>